<feature type="region of interest" description="Disordered" evidence="1">
    <location>
        <begin position="15"/>
        <end position="58"/>
    </location>
</feature>
<accession>A0A4P7GJV1</accession>
<proteinExistence type="predicted"/>
<sequence length="145" mass="15819">MDASSDYCELCDLPRSQCVHGIPPPSPTEPARTPPRPRKRPAARARSTTEDTPVTRRWTPPEVFKPLIVTVLEDAGGELEAAEALEALEVLAGDRLLPGDGEETPQGELRWHYAARRARAALVDDGVMTKNKPGVWELVATATVE</sequence>
<dbReference type="KEGG" id="noy:EXE57_06890"/>
<dbReference type="AlphaFoldDB" id="A0A4P7GJV1"/>
<evidence type="ECO:0000256" key="1">
    <source>
        <dbReference type="SAM" id="MobiDB-lite"/>
    </source>
</evidence>
<feature type="compositionally biased region" description="Pro residues" evidence="1">
    <location>
        <begin position="22"/>
        <end position="34"/>
    </location>
</feature>
<dbReference type="Proteomes" id="UP000294894">
    <property type="component" value="Chromosome"/>
</dbReference>
<reference evidence="2 3" key="1">
    <citation type="submission" date="2019-03" db="EMBL/GenBank/DDBJ databases">
        <title>Three New Species of Nocardioides, Nocardioides euryhalodurans sp. nov., Nocardioides seonyuensis sp. nov. and Nocardioides eburneoflavus sp. nov., Iolated from Soil.</title>
        <authorList>
            <person name="Roh S.G."/>
            <person name="Lee C."/>
            <person name="Kim M.-K."/>
            <person name="Kim S.B."/>
        </authorList>
    </citation>
    <scope>NUCLEOTIDE SEQUENCE [LARGE SCALE GENOMIC DNA]</scope>
    <source>
        <strain evidence="2 3">MMS17-SY117</strain>
    </source>
</reference>
<gene>
    <name evidence="2" type="ORF">EXE57_06890</name>
</gene>
<evidence type="ECO:0000313" key="2">
    <source>
        <dbReference type="EMBL" id="QBR92034.1"/>
    </source>
</evidence>
<organism evidence="2 3">
    <name type="scientific">Nocardioides euryhalodurans</name>
    <dbReference type="NCBI Taxonomy" id="2518370"/>
    <lineage>
        <taxon>Bacteria</taxon>
        <taxon>Bacillati</taxon>
        <taxon>Actinomycetota</taxon>
        <taxon>Actinomycetes</taxon>
        <taxon>Propionibacteriales</taxon>
        <taxon>Nocardioidaceae</taxon>
        <taxon>Nocardioides</taxon>
    </lineage>
</organism>
<keyword evidence="3" id="KW-1185">Reference proteome</keyword>
<evidence type="ECO:0008006" key="4">
    <source>
        <dbReference type="Google" id="ProtNLM"/>
    </source>
</evidence>
<dbReference type="EMBL" id="CP038267">
    <property type="protein sequence ID" value="QBR92034.1"/>
    <property type="molecule type" value="Genomic_DNA"/>
</dbReference>
<name>A0A4P7GJV1_9ACTN</name>
<protein>
    <recommendedName>
        <fullName evidence="4">Restriction system protein Mrr-like N-terminal domain-containing protein</fullName>
    </recommendedName>
</protein>
<evidence type="ECO:0000313" key="3">
    <source>
        <dbReference type="Proteomes" id="UP000294894"/>
    </source>
</evidence>